<feature type="region of interest" description="Disordered" evidence="5">
    <location>
        <begin position="599"/>
        <end position="646"/>
    </location>
</feature>
<dbReference type="Gene3D" id="3.20.200.10">
    <property type="entry name" value="MHCK/EF2 kinase"/>
    <property type="match status" value="1"/>
</dbReference>
<dbReference type="InterPro" id="IPR004166">
    <property type="entry name" value="a-kinase_dom"/>
</dbReference>
<gene>
    <name evidence="7" type="ORF">NHX12_014124</name>
</gene>
<dbReference type="OrthoDB" id="301415at2759"/>
<dbReference type="EMBL" id="JANIIK010000118">
    <property type="protein sequence ID" value="KAJ3585405.1"/>
    <property type="molecule type" value="Genomic_DNA"/>
</dbReference>
<proteinExistence type="inferred from homology"/>
<feature type="compositionally biased region" description="Low complexity" evidence="5">
    <location>
        <begin position="600"/>
        <end position="615"/>
    </location>
</feature>
<dbReference type="PRINTS" id="PR00317">
    <property type="entry name" value="EPENDYMIN"/>
</dbReference>
<feature type="compositionally biased region" description="Low complexity" evidence="5">
    <location>
        <begin position="556"/>
        <end position="568"/>
    </location>
</feature>
<dbReference type="SUPFAM" id="SSF56112">
    <property type="entry name" value="Protein kinase-like (PK-like)"/>
    <property type="match status" value="1"/>
</dbReference>
<dbReference type="Proteomes" id="UP001148018">
    <property type="component" value="Unassembled WGS sequence"/>
</dbReference>
<dbReference type="Pfam" id="PF02816">
    <property type="entry name" value="Alpha_kinase"/>
    <property type="match status" value="1"/>
</dbReference>
<feature type="domain" description="Alpha-type protein kinase" evidence="6">
    <location>
        <begin position="694"/>
        <end position="891"/>
    </location>
</feature>
<keyword evidence="2" id="KW-0723">Serine/threonine-protein kinase</keyword>
<evidence type="ECO:0000256" key="3">
    <source>
        <dbReference type="ARBA" id="ARBA00022679"/>
    </source>
</evidence>
<dbReference type="GO" id="GO:0005524">
    <property type="term" value="F:ATP binding"/>
    <property type="evidence" value="ECO:0007669"/>
    <property type="project" value="InterPro"/>
</dbReference>
<name>A0A9Q0DBD7_9TELE</name>
<feature type="region of interest" description="Disordered" evidence="5">
    <location>
        <begin position="1311"/>
        <end position="1330"/>
    </location>
</feature>
<dbReference type="GO" id="GO:0005576">
    <property type="term" value="C:extracellular region"/>
    <property type="evidence" value="ECO:0007669"/>
    <property type="project" value="InterPro"/>
</dbReference>
<dbReference type="GO" id="GO:0004674">
    <property type="term" value="F:protein serine/threonine kinase activity"/>
    <property type="evidence" value="ECO:0007669"/>
    <property type="project" value="UniProtKB-KW"/>
</dbReference>
<dbReference type="GO" id="GO:0007160">
    <property type="term" value="P:cell-matrix adhesion"/>
    <property type="evidence" value="ECO:0007669"/>
    <property type="project" value="InterPro"/>
</dbReference>
<protein>
    <recommendedName>
        <fullName evidence="6">Alpha-type protein kinase domain-containing protein</fullName>
    </recommendedName>
</protein>
<feature type="compositionally biased region" description="Low complexity" evidence="5">
    <location>
        <begin position="522"/>
        <end position="533"/>
    </location>
</feature>
<dbReference type="Pfam" id="PF00811">
    <property type="entry name" value="Ependymin"/>
    <property type="match status" value="3"/>
</dbReference>
<organism evidence="7 8">
    <name type="scientific">Muraenolepis orangiensis</name>
    <name type="common">Patagonian moray cod</name>
    <dbReference type="NCBI Taxonomy" id="630683"/>
    <lineage>
        <taxon>Eukaryota</taxon>
        <taxon>Metazoa</taxon>
        <taxon>Chordata</taxon>
        <taxon>Craniata</taxon>
        <taxon>Vertebrata</taxon>
        <taxon>Euteleostomi</taxon>
        <taxon>Actinopterygii</taxon>
        <taxon>Neopterygii</taxon>
        <taxon>Teleostei</taxon>
        <taxon>Neoteleostei</taxon>
        <taxon>Acanthomorphata</taxon>
        <taxon>Zeiogadaria</taxon>
        <taxon>Gadariae</taxon>
        <taxon>Gadiformes</taxon>
        <taxon>Muraenolepidoidei</taxon>
        <taxon>Muraenolepididae</taxon>
        <taxon>Muraenolepis</taxon>
    </lineage>
</organism>
<keyword evidence="8" id="KW-1185">Reference proteome</keyword>
<dbReference type="GO" id="GO:0002753">
    <property type="term" value="P:cytoplasmic pattern recognition receptor signaling pathway"/>
    <property type="evidence" value="ECO:0007669"/>
    <property type="project" value="TreeGrafter"/>
</dbReference>
<dbReference type="InterPro" id="IPR043529">
    <property type="entry name" value="ALPK1"/>
</dbReference>
<dbReference type="PROSITE" id="PS51158">
    <property type="entry name" value="ALPHA_KINASE"/>
    <property type="match status" value="1"/>
</dbReference>
<dbReference type="SMART" id="SM00026">
    <property type="entry name" value="EPEND"/>
    <property type="match status" value="1"/>
</dbReference>
<evidence type="ECO:0000313" key="8">
    <source>
        <dbReference type="Proteomes" id="UP001148018"/>
    </source>
</evidence>
<reference evidence="7" key="1">
    <citation type="submission" date="2022-07" db="EMBL/GenBank/DDBJ databases">
        <title>Chromosome-level genome of Muraenolepis orangiensis.</title>
        <authorList>
            <person name="Kim J."/>
        </authorList>
    </citation>
    <scope>NUCLEOTIDE SEQUENCE</scope>
    <source>
        <strain evidence="7">KU_S4_2022</strain>
        <tissue evidence="7">Muscle</tissue>
    </source>
</reference>
<comment type="caution">
    <text evidence="7">The sequence shown here is derived from an EMBL/GenBank/DDBJ whole genome shotgun (WGS) entry which is preliminary data.</text>
</comment>
<feature type="compositionally biased region" description="Basic and acidic residues" evidence="5">
    <location>
        <begin position="1315"/>
        <end position="1330"/>
    </location>
</feature>
<evidence type="ECO:0000256" key="1">
    <source>
        <dbReference type="ARBA" id="ARBA00010771"/>
    </source>
</evidence>
<comment type="similarity">
    <text evidence="1">Belongs to the ependymin family.</text>
</comment>
<dbReference type="GO" id="GO:0005509">
    <property type="term" value="F:calcium ion binding"/>
    <property type="evidence" value="ECO:0007669"/>
    <property type="project" value="InterPro"/>
</dbReference>
<evidence type="ECO:0000313" key="7">
    <source>
        <dbReference type="EMBL" id="KAJ3585405.1"/>
    </source>
</evidence>
<dbReference type="InterPro" id="IPR011009">
    <property type="entry name" value="Kinase-like_dom_sf"/>
</dbReference>
<dbReference type="PANTHER" id="PTHR46747:SF1">
    <property type="entry name" value="ALPHA-PROTEIN KINASE 1"/>
    <property type="match status" value="1"/>
</dbReference>
<sequence>MDSQEVGVWLEECLEAAAASEQPDWASEDSEEARKNYCSTRDGLCSELSSLLQDAVEMKWPFVPEKWQYKTDVSSQDKTNLTDLISRHLPQLLAHLKASILAWEAREALAVIFLVDRLLYWSDESQRLLSITKRLHRRQPGAPVAPQLVLRQGKLQKAEFILSSLIINNGATGSWTYRSDSDKLLVQAVCIQVRGLVLQKLGLWLEAAELIWASLIGYFALPQPDKKGIGTSLGVFANILVSMNDEDFEALQKNPDIDLSLLGDHRRHRLLAAAEAAKMAVVFSQYASLYVLTNVVAQGTCLLSYSFSLACGAEAQRRHFLLQAKQAFEIGLLTKAEGELVASKQELHTFLKAAYSLAVVHRWLRLTPDTELRGAEATCREALSGLYDYCRADARERDGLAAGVMSRVAKVRRALRVEPQPNSNQGSFIPDFYRKGAEERPAAFTSAGFFHLMSRFRKYHESICESTGAGCTKGGGGGEGRLCITAMWTTASPGAPLTENGKKVTLEMPGDGPELQRSENLSSIGSPPGSTGSYMGSTDRGAIYRPGSGLPRTHRTTTTSSSSSVSGSEAYEVVEANIDTEGSEEDGPVKPLALRRAERGLSGSQASAGGSAPFARRSTEQLAPTETETSYEELEPGALVGPPPPGRQYLLTEGDYRALLAGVCHDCLLKRLQSSETKFKLKEHNKAYSGLHLKFSRATGLWTSRETCVYIGELSDMKGRQRNALWVQFLHQEERLSSYMGKDYQEPKEMQCHLRDVERQMTSQYYVTQFNKKLYEQKITAQIFFLPADLLLILEAGEVVGCVTVEPYMLGDFVKLTNNTWKKNDKFSATEYGVVTANGKGLTYLTDPQIHSTRYPRGPSNFGERGLRFFLDEQHGPECNSVCKGLQLPSLGRRPPTTQNEALGAGANFLYDGMGQRIRLQEMGLLNNKSFTLDALLLYREAAVYVIDQEKRKCTKKPLKDAFHPMEIPTDAVLLGQVVLGSSSSPGEGLLVNTWEGLLPAPGEGKYMSTVTEFGCIPVSSVFHTPDYGWVPMETDNSRTPSGISSGPKQQCTPLHHQAIATQNEALRAGATFLYDGLGQRIRLLEMGLLNNKSFTFDALFLYREAAVYVIDQEKRKCTKSPLKDAFHPIEIPTDAVLLGQVVLGSPTSPGEGLLVNTWEGLLPAPGEGSPPLLTGNFVMTNQNETVGASANFLYDGLGQRIRLQEMGLLNNKSFTLDALFLYREAAVYVIDQEKRKCTKNPLKDAFHPIEIPTDAVLLGQVVLGSSSSPGKYMSTVTEFGCIPVSTVFQTPDYDWVMISEARCLHRATQTLGSHGDRQQQDSIRHLQRS</sequence>
<keyword evidence="4" id="KW-0418">Kinase</keyword>
<evidence type="ECO:0000256" key="4">
    <source>
        <dbReference type="ARBA" id="ARBA00022777"/>
    </source>
</evidence>
<dbReference type="SMART" id="SM00811">
    <property type="entry name" value="Alpha_kinase"/>
    <property type="match status" value="1"/>
</dbReference>
<dbReference type="GO" id="GO:0005929">
    <property type="term" value="C:cilium"/>
    <property type="evidence" value="ECO:0007669"/>
    <property type="project" value="TreeGrafter"/>
</dbReference>
<dbReference type="InterPro" id="IPR001299">
    <property type="entry name" value="Ependymin"/>
</dbReference>
<evidence type="ECO:0000256" key="5">
    <source>
        <dbReference type="SAM" id="MobiDB-lite"/>
    </source>
</evidence>
<dbReference type="GO" id="GO:0048029">
    <property type="term" value="F:monosaccharide binding"/>
    <property type="evidence" value="ECO:0007669"/>
    <property type="project" value="TreeGrafter"/>
</dbReference>
<keyword evidence="3" id="KW-0808">Transferase</keyword>
<feature type="region of interest" description="Disordered" evidence="5">
    <location>
        <begin position="508"/>
        <end position="569"/>
    </location>
</feature>
<evidence type="ECO:0000259" key="6">
    <source>
        <dbReference type="PROSITE" id="PS51158"/>
    </source>
</evidence>
<evidence type="ECO:0000256" key="2">
    <source>
        <dbReference type="ARBA" id="ARBA00022527"/>
    </source>
</evidence>
<dbReference type="GO" id="GO:0045087">
    <property type="term" value="P:innate immune response"/>
    <property type="evidence" value="ECO:0007669"/>
    <property type="project" value="TreeGrafter"/>
</dbReference>
<accession>A0A9Q0DBD7</accession>
<dbReference type="PANTHER" id="PTHR46747">
    <property type="entry name" value="ALPHA-PROTEIN KINASE 1"/>
    <property type="match status" value="1"/>
</dbReference>